<feature type="domain" description="N-acetyltransferase" evidence="4">
    <location>
        <begin position="74"/>
        <end position="164"/>
    </location>
</feature>
<gene>
    <name evidence="5" type="ORF">TcWFU_008178</name>
</gene>
<keyword evidence="3" id="KW-0012">Acyltransferase</keyword>
<dbReference type="InterPro" id="IPR000182">
    <property type="entry name" value="GNAT_dom"/>
</dbReference>
<sequence length="228" mass="25305">MQNRELQVLTASDPLSLEEEYEQQKNWLEGSDRVTFILLEKSRLPTIGAPVPVSIPAAESPTSHTLVAVQGRSVCDAEVEAMIGDVNFYRIPDSGSERDDAFEGEVSVMIAEASSRGRGLAIQALAGVLLYVEHFFRRSVTAIVAKVSLDNEPSLRFFKNKLGFVERRRNACFNEVELVCPKSETEGSAVMQAASRAIETLKISGRDWLFRVYPISDFRSSLFSPEKA</sequence>
<dbReference type="SUPFAM" id="SSF55729">
    <property type="entry name" value="Acyl-CoA N-acyltransferases (Nat)"/>
    <property type="match status" value="1"/>
</dbReference>
<dbReference type="Pfam" id="PF13302">
    <property type="entry name" value="Acetyltransf_3"/>
    <property type="match status" value="1"/>
</dbReference>
<evidence type="ECO:0000259" key="4">
    <source>
        <dbReference type="Pfam" id="PF13302"/>
    </source>
</evidence>
<evidence type="ECO:0000256" key="3">
    <source>
        <dbReference type="ARBA" id="ARBA00023315"/>
    </source>
</evidence>
<dbReference type="PANTHER" id="PTHR13256:SF16">
    <property type="entry name" value="ALPHA_BETA-TUBULIN-N-ACETYLTRANSFERASE 9"/>
    <property type="match status" value="1"/>
</dbReference>
<name>A0ABR4QLS6_9CEST</name>
<dbReference type="Proteomes" id="UP001651158">
    <property type="component" value="Unassembled WGS sequence"/>
</dbReference>
<dbReference type="Gene3D" id="3.40.630.30">
    <property type="match status" value="1"/>
</dbReference>
<accession>A0ABR4QLS6</accession>
<comment type="similarity">
    <text evidence="1">Belongs to the acetyltransferase family. GNAT subfamily.</text>
</comment>
<evidence type="ECO:0000256" key="1">
    <source>
        <dbReference type="ARBA" id="ARBA00009342"/>
    </source>
</evidence>
<keyword evidence="6" id="KW-1185">Reference proteome</keyword>
<dbReference type="InterPro" id="IPR016181">
    <property type="entry name" value="Acyl_CoA_acyltransferase"/>
</dbReference>
<evidence type="ECO:0000256" key="2">
    <source>
        <dbReference type="ARBA" id="ARBA00022679"/>
    </source>
</evidence>
<reference evidence="5 6" key="1">
    <citation type="journal article" date="2022" name="Front. Cell. Infect. Microbiol.">
        <title>The Genomes of Two Strains of Taenia crassiceps the Animal Model for the Study of Human Cysticercosis.</title>
        <authorList>
            <person name="Bobes R.J."/>
            <person name="Estrada K."/>
            <person name="Rios-Valencia D.G."/>
            <person name="Calderon-Gallegos A."/>
            <person name="de la Torre P."/>
            <person name="Carrero J.C."/>
            <person name="Sanchez-Flores A."/>
            <person name="Laclette J.P."/>
        </authorList>
    </citation>
    <scope>NUCLEOTIDE SEQUENCE [LARGE SCALE GENOMIC DNA]</scope>
    <source>
        <strain evidence="5">WFUcys</strain>
    </source>
</reference>
<evidence type="ECO:0000313" key="5">
    <source>
        <dbReference type="EMBL" id="KAL5110763.1"/>
    </source>
</evidence>
<evidence type="ECO:0000313" key="6">
    <source>
        <dbReference type="Proteomes" id="UP001651158"/>
    </source>
</evidence>
<proteinExistence type="inferred from homology"/>
<organism evidence="5 6">
    <name type="scientific">Taenia crassiceps</name>
    <dbReference type="NCBI Taxonomy" id="6207"/>
    <lineage>
        <taxon>Eukaryota</taxon>
        <taxon>Metazoa</taxon>
        <taxon>Spiralia</taxon>
        <taxon>Lophotrochozoa</taxon>
        <taxon>Platyhelminthes</taxon>
        <taxon>Cestoda</taxon>
        <taxon>Eucestoda</taxon>
        <taxon>Cyclophyllidea</taxon>
        <taxon>Taeniidae</taxon>
        <taxon>Taenia</taxon>
    </lineage>
</organism>
<dbReference type="PANTHER" id="PTHR13256">
    <property type="entry name" value="N-ACETYLTRANSFERASE 9"/>
    <property type="match status" value="1"/>
</dbReference>
<dbReference type="EMBL" id="JAKROA010000002">
    <property type="protein sequence ID" value="KAL5110763.1"/>
    <property type="molecule type" value="Genomic_DNA"/>
</dbReference>
<keyword evidence="2" id="KW-0808">Transferase</keyword>
<protein>
    <submittedName>
        <fullName evidence="5">N-acetyltransferase 9-like protein</fullName>
    </submittedName>
</protein>
<dbReference type="InterPro" id="IPR039135">
    <property type="entry name" value="NAT9-like"/>
</dbReference>
<comment type="caution">
    <text evidence="5">The sequence shown here is derived from an EMBL/GenBank/DDBJ whole genome shotgun (WGS) entry which is preliminary data.</text>
</comment>